<dbReference type="NCBIfam" id="NF033510">
    <property type="entry name" value="Ca_tandemer"/>
    <property type="match status" value="3"/>
</dbReference>
<dbReference type="AlphaFoldDB" id="A0A2X4TKI1"/>
<organism evidence="2 3">
    <name type="scientific">Salmonella enterica subsp. arizonae</name>
    <dbReference type="NCBI Taxonomy" id="59203"/>
    <lineage>
        <taxon>Bacteria</taxon>
        <taxon>Pseudomonadati</taxon>
        <taxon>Pseudomonadota</taxon>
        <taxon>Gammaproteobacteria</taxon>
        <taxon>Enterobacterales</taxon>
        <taxon>Enterobacteriaceae</taxon>
        <taxon>Salmonella</taxon>
    </lineage>
</organism>
<reference evidence="2 3" key="1">
    <citation type="submission" date="2018-06" db="EMBL/GenBank/DDBJ databases">
        <authorList>
            <consortium name="Pathogen Informatics"/>
            <person name="Doyle S."/>
        </authorList>
    </citation>
    <scope>NUCLEOTIDE SEQUENCE [LARGE SCALE GENOMIC DNA]</scope>
    <source>
        <strain evidence="2 3">NCTC7307</strain>
    </source>
</reference>
<evidence type="ECO:0000313" key="2">
    <source>
        <dbReference type="EMBL" id="SQI27731.1"/>
    </source>
</evidence>
<protein>
    <submittedName>
        <fullName evidence="2">Large repetitive protein</fullName>
    </submittedName>
</protein>
<dbReference type="EMBL" id="LS483466">
    <property type="protein sequence ID" value="SQI27731.1"/>
    <property type="molecule type" value="Genomic_DNA"/>
</dbReference>
<proteinExistence type="predicted"/>
<keyword evidence="3" id="KW-1185">Reference proteome</keyword>
<evidence type="ECO:0000259" key="1">
    <source>
        <dbReference type="Pfam" id="PF19077"/>
    </source>
</evidence>
<gene>
    <name evidence="2" type="ORF">NCTC7307_05139</name>
</gene>
<dbReference type="Pfam" id="PF19077">
    <property type="entry name" value="Big_13"/>
    <property type="match status" value="3"/>
</dbReference>
<name>A0A2X4TKI1_SALER</name>
<feature type="domain" description="Bacterial Ig-like" evidence="1">
    <location>
        <begin position="114"/>
        <end position="203"/>
    </location>
</feature>
<feature type="domain" description="Bacterial Ig-like" evidence="1">
    <location>
        <begin position="15"/>
        <end position="104"/>
    </location>
</feature>
<dbReference type="InterPro" id="IPR044016">
    <property type="entry name" value="Big_13"/>
</dbReference>
<sequence>MGKITIDSVSHLQINGLSDDTDSGAKADNITNNTMPTLMGTAEANATITLTIDGNRYTTTANVDGTWTIPLTHALTDGDYHYTVTATDSAGNTTSSTATITIDTTAPDYLTGGLDIASETGAVGSHLTNQATPTFSGATESGATVTLMINGKTYTAIAGDNGKWSITLPEAGKLADGSYPYTITVTDASGNVSGVQVNGNVTVQNTPPSANAGLHAGSDSGVTGDQITNNTQPTLSGKTAPGASIVVIFAGTTYPVAVDASGNWAFRLPGTLTDGSYSYQVLATDNAGNEHAMTAILLLILPPPDAPVAALAERRTVASRVIILRI</sequence>
<dbReference type="Proteomes" id="UP000248731">
    <property type="component" value="Chromosome 1"/>
</dbReference>
<feature type="domain" description="Bacterial Ig-like" evidence="1">
    <location>
        <begin position="211"/>
        <end position="295"/>
    </location>
</feature>
<dbReference type="InterPro" id="IPR013783">
    <property type="entry name" value="Ig-like_fold"/>
</dbReference>
<accession>A0A2X4TKI1</accession>
<dbReference type="Gene3D" id="2.60.40.10">
    <property type="entry name" value="Immunoglobulins"/>
    <property type="match status" value="3"/>
</dbReference>
<evidence type="ECO:0000313" key="3">
    <source>
        <dbReference type="Proteomes" id="UP000248731"/>
    </source>
</evidence>